<dbReference type="OrthoDB" id="2436883at2759"/>
<feature type="non-terminal residue" evidence="1">
    <location>
        <position position="181"/>
    </location>
</feature>
<dbReference type="AlphaFoldDB" id="A0A9N9JN85"/>
<accession>A0A9N9JN85</accession>
<proteinExistence type="predicted"/>
<gene>
    <name evidence="1" type="ORF">AMORRO_LOCUS18047</name>
</gene>
<evidence type="ECO:0000313" key="2">
    <source>
        <dbReference type="Proteomes" id="UP000789342"/>
    </source>
</evidence>
<name>A0A9N9JN85_9GLOM</name>
<comment type="caution">
    <text evidence="1">The sequence shown here is derived from an EMBL/GenBank/DDBJ whole genome shotgun (WGS) entry which is preliminary data.</text>
</comment>
<dbReference type="Proteomes" id="UP000789342">
    <property type="component" value="Unassembled WGS sequence"/>
</dbReference>
<reference evidence="1" key="1">
    <citation type="submission" date="2021-06" db="EMBL/GenBank/DDBJ databases">
        <authorList>
            <person name="Kallberg Y."/>
            <person name="Tangrot J."/>
            <person name="Rosling A."/>
        </authorList>
    </citation>
    <scope>NUCLEOTIDE SEQUENCE</scope>
    <source>
        <strain evidence="1">CL551</strain>
    </source>
</reference>
<organism evidence="1 2">
    <name type="scientific">Acaulospora morrowiae</name>
    <dbReference type="NCBI Taxonomy" id="94023"/>
    <lineage>
        <taxon>Eukaryota</taxon>
        <taxon>Fungi</taxon>
        <taxon>Fungi incertae sedis</taxon>
        <taxon>Mucoromycota</taxon>
        <taxon>Glomeromycotina</taxon>
        <taxon>Glomeromycetes</taxon>
        <taxon>Diversisporales</taxon>
        <taxon>Acaulosporaceae</taxon>
        <taxon>Acaulospora</taxon>
    </lineage>
</organism>
<evidence type="ECO:0000313" key="1">
    <source>
        <dbReference type="EMBL" id="CAG8789880.1"/>
    </source>
</evidence>
<protein>
    <submittedName>
        <fullName evidence="1">2263_t:CDS:1</fullName>
    </submittedName>
</protein>
<sequence length="181" mass="21945">SESDDFPANILTNLISLTWWKEIKQLKTLLLPYCTALNRLQRNNAKLHEILHCFGWVSKILKNLPDWELTSTLLKNLEKRWATWEQPLVLIFFLLYPKYRDTFFSSNILSLSYVYLGKWILYYYKVWFGESSQHILFELSEFSEGQYPYDEETYSQFNNDILQFWKYARSYTKELYKVAQR</sequence>
<feature type="non-terminal residue" evidence="1">
    <location>
        <position position="1"/>
    </location>
</feature>
<dbReference type="EMBL" id="CAJVPV010060323">
    <property type="protein sequence ID" value="CAG8789880.1"/>
    <property type="molecule type" value="Genomic_DNA"/>
</dbReference>
<keyword evidence="2" id="KW-1185">Reference proteome</keyword>